<dbReference type="InterPro" id="IPR037923">
    <property type="entry name" value="HTH-like"/>
</dbReference>
<dbReference type="InterPro" id="IPR009057">
    <property type="entry name" value="Homeodomain-like_sf"/>
</dbReference>
<keyword evidence="1" id="KW-0805">Transcription regulation</keyword>
<dbReference type="GO" id="GO:0043565">
    <property type="term" value="F:sequence-specific DNA binding"/>
    <property type="evidence" value="ECO:0007669"/>
    <property type="project" value="InterPro"/>
</dbReference>
<proteinExistence type="predicted"/>
<dbReference type="RefSeq" id="WP_149566695.1">
    <property type="nucleotide sequence ID" value="NZ_CP035807.1"/>
</dbReference>
<dbReference type="SMART" id="SM00342">
    <property type="entry name" value="HTH_ARAC"/>
    <property type="match status" value="1"/>
</dbReference>
<organism evidence="5 6">
    <name type="scientific">Thiospirochaeta perfilievii</name>
    <dbReference type="NCBI Taxonomy" id="252967"/>
    <lineage>
        <taxon>Bacteria</taxon>
        <taxon>Pseudomonadati</taxon>
        <taxon>Spirochaetota</taxon>
        <taxon>Spirochaetia</taxon>
        <taxon>Spirochaetales</taxon>
        <taxon>Spirochaetaceae</taxon>
        <taxon>Thiospirochaeta</taxon>
    </lineage>
</organism>
<dbReference type="KEGG" id="sper:EW093_01525"/>
<evidence type="ECO:0000256" key="2">
    <source>
        <dbReference type="ARBA" id="ARBA00023125"/>
    </source>
</evidence>
<reference evidence="5 6" key="2">
    <citation type="submission" date="2019-09" db="EMBL/GenBank/DDBJ databases">
        <title>Complete Genome Sequence and Methylome Analysis of free living Spirochaetas.</title>
        <authorList>
            <person name="Leshcheva N."/>
            <person name="Mikheeva N."/>
        </authorList>
    </citation>
    <scope>NUCLEOTIDE SEQUENCE [LARGE SCALE GENOMIC DNA]</scope>
    <source>
        <strain evidence="5 6">P</strain>
    </source>
</reference>
<dbReference type="PANTHER" id="PTHR43280">
    <property type="entry name" value="ARAC-FAMILY TRANSCRIPTIONAL REGULATOR"/>
    <property type="match status" value="1"/>
</dbReference>
<dbReference type="EMBL" id="CP035807">
    <property type="protein sequence ID" value="QEN03436.1"/>
    <property type="molecule type" value="Genomic_DNA"/>
</dbReference>
<protein>
    <submittedName>
        <fullName evidence="5">AraC family transcriptional regulator</fullName>
    </submittedName>
</protein>
<dbReference type="Pfam" id="PF07883">
    <property type="entry name" value="Cupin_2"/>
    <property type="match status" value="1"/>
</dbReference>
<keyword evidence="3" id="KW-0804">Transcription</keyword>
<dbReference type="InterPro" id="IPR013096">
    <property type="entry name" value="Cupin_2"/>
</dbReference>
<dbReference type="OrthoDB" id="320050at2"/>
<evidence type="ECO:0000256" key="3">
    <source>
        <dbReference type="ARBA" id="ARBA00023163"/>
    </source>
</evidence>
<sequence>MLIHQLEYFENIKFNNSDFPFILFTSFGLTTHPHWHINSELMYVEKGELTLYINGEPKKCSKGDIFYLPQNYLHSVVTNCSCKYYVLVLGKDLLLSEKDDPILTPIKSIISGEIKTKPIQIQPGNRQHTLLLPIIESIITEDTTAKSFYKIMIKTYVIQLFSLLLRYNSDIQDSNLQPISSRLLDIKRTLDYVTNNYMNKITIESISKNFGLSEQHFSRLFKQFTGKTFIEHLTHYRLEQGKNLLLNTDLPVSRIPELTGFCNPCYFSRVYKNHYGISPTETRKKLMKQQSINI</sequence>
<name>A0A5C1Q9G8_9SPIO</name>
<dbReference type="InterPro" id="IPR014710">
    <property type="entry name" value="RmlC-like_jellyroll"/>
</dbReference>
<dbReference type="PANTHER" id="PTHR43280:SF28">
    <property type="entry name" value="HTH-TYPE TRANSCRIPTIONAL ACTIVATOR RHAS"/>
    <property type="match status" value="1"/>
</dbReference>
<keyword evidence="6" id="KW-1185">Reference proteome</keyword>
<dbReference type="Proteomes" id="UP000323824">
    <property type="component" value="Chromosome"/>
</dbReference>
<evidence type="ECO:0000259" key="4">
    <source>
        <dbReference type="PROSITE" id="PS01124"/>
    </source>
</evidence>
<keyword evidence="2" id="KW-0238">DNA-binding</keyword>
<dbReference type="Pfam" id="PF12833">
    <property type="entry name" value="HTH_18"/>
    <property type="match status" value="1"/>
</dbReference>
<evidence type="ECO:0000256" key="1">
    <source>
        <dbReference type="ARBA" id="ARBA00023015"/>
    </source>
</evidence>
<dbReference type="AlphaFoldDB" id="A0A5C1Q9G8"/>
<evidence type="ECO:0000313" key="6">
    <source>
        <dbReference type="Proteomes" id="UP000323824"/>
    </source>
</evidence>
<reference evidence="5 6" key="1">
    <citation type="submission" date="2019-02" db="EMBL/GenBank/DDBJ databases">
        <authorList>
            <person name="Fomenkov A."/>
            <person name="Dubinina G."/>
            <person name="Grabovich M."/>
            <person name="Vincze T."/>
            <person name="Roberts R.J."/>
        </authorList>
    </citation>
    <scope>NUCLEOTIDE SEQUENCE [LARGE SCALE GENOMIC DNA]</scope>
    <source>
        <strain evidence="5 6">P</strain>
    </source>
</reference>
<accession>A0A5C1Q9G8</accession>
<evidence type="ECO:0000313" key="5">
    <source>
        <dbReference type="EMBL" id="QEN03436.1"/>
    </source>
</evidence>
<dbReference type="SUPFAM" id="SSF51215">
    <property type="entry name" value="Regulatory protein AraC"/>
    <property type="match status" value="1"/>
</dbReference>
<feature type="domain" description="HTH araC/xylS-type" evidence="4">
    <location>
        <begin position="187"/>
        <end position="285"/>
    </location>
</feature>
<dbReference type="GO" id="GO:0003700">
    <property type="term" value="F:DNA-binding transcription factor activity"/>
    <property type="evidence" value="ECO:0007669"/>
    <property type="project" value="InterPro"/>
</dbReference>
<gene>
    <name evidence="5" type="ORF">EW093_01525</name>
</gene>
<dbReference type="PROSITE" id="PS01124">
    <property type="entry name" value="HTH_ARAC_FAMILY_2"/>
    <property type="match status" value="1"/>
</dbReference>
<dbReference type="Gene3D" id="2.60.120.10">
    <property type="entry name" value="Jelly Rolls"/>
    <property type="match status" value="1"/>
</dbReference>
<dbReference type="InterPro" id="IPR018060">
    <property type="entry name" value="HTH_AraC"/>
</dbReference>
<dbReference type="Gene3D" id="1.10.10.60">
    <property type="entry name" value="Homeodomain-like"/>
    <property type="match status" value="2"/>
</dbReference>
<dbReference type="SUPFAM" id="SSF46689">
    <property type="entry name" value="Homeodomain-like"/>
    <property type="match status" value="2"/>
</dbReference>